<reference evidence="1 2" key="1">
    <citation type="submission" date="2015-11" db="EMBL/GenBank/DDBJ databases">
        <title>Expanding the genomic diversity of Burkholderia species for the development of highly accurate diagnostics.</title>
        <authorList>
            <person name="Sahl J."/>
            <person name="Keim P."/>
            <person name="Wagner D."/>
        </authorList>
    </citation>
    <scope>NUCLEOTIDE SEQUENCE [LARGE SCALE GENOMIC DNA]</scope>
    <source>
        <strain evidence="1 2">MSMB1302</strain>
    </source>
</reference>
<evidence type="ECO:0000313" key="2">
    <source>
        <dbReference type="Proteomes" id="UP000069001"/>
    </source>
</evidence>
<dbReference type="Proteomes" id="UP000069001">
    <property type="component" value="Unassembled WGS sequence"/>
</dbReference>
<dbReference type="AlphaFoldDB" id="A0A102T6R5"/>
<keyword evidence="1" id="KW-0240">DNA-directed RNA polymerase</keyword>
<accession>A0A102T6R5</accession>
<comment type="caution">
    <text evidence="1">The sequence shown here is derived from an EMBL/GenBank/DDBJ whole genome shotgun (WGS) entry which is preliminary data.</text>
</comment>
<sequence length="128" mass="13041">MPYAPLTVAPRPSAIPDVAADATDDWPPTAMLSEAADCAPFVALLPIAIEPAPDAMVEFACDSGVVPLPPAPPIATEFSAAAVEPKPRAVAPMPLAVVSRPVATPHKAADDWIPMATAPLPFACANAP</sequence>
<organism evidence="1 2">
    <name type="scientific">Burkholderia cepacia</name>
    <name type="common">Pseudomonas cepacia</name>
    <dbReference type="NCBI Taxonomy" id="292"/>
    <lineage>
        <taxon>Bacteria</taxon>
        <taxon>Pseudomonadati</taxon>
        <taxon>Pseudomonadota</taxon>
        <taxon>Betaproteobacteria</taxon>
        <taxon>Burkholderiales</taxon>
        <taxon>Burkholderiaceae</taxon>
        <taxon>Burkholderia</taxon>
        <taxon>Burkholderia cepacia complex</taxon>
    </lineage>
</organism>
<proteinExistence type="predicted"/>
<keyword evidence="1" id="KW-0804">Transcription</keyword>
<gene>
    <name evidence="1" type="ORF">WS90_31885</name>
</gene>
<dbReference type="GO" id="GO:0000428">
    <property type="term" value="C:DNA-directed RNA polymerase complex"/>
    <property type="evidence" value="ECO:0007669"/>
    <property type="project" value="UniProtKB-KW"/>
</dbReference>
<protein>
    <submittedName>
        <fullName evidence="1">DNA-directed RNA polymerase II</fullName>
    </submittedName>
</protein>
<evidence type="ECO:0000313" key="1">
    <source>
        <dbReference type="EMBL" id="KVK73292.1"/>
    </source>
</evidence>
<dbReference type="EMBL" id="LOYH01000103">
    <property type="protein sequence ID" value="KVK73292.1"/>
    <property type="molecule type" value="Genomic_DNA"/>
</dbReference>
<name>A0A102T6R5_BURCE</name>